<name>A0ACC8XHH4_9FIRM</name>
<gene>
    <name evidence="1" type="ORF">AN640_05925</name>
</gene>
<evidence type="ECO:0000313" key="1">
    <source>
        <dbReference type="EMBL" id="ONI43993.1"/>
    </source>
</evidence>
<accession>A0ACC8XHH4</accession>
<organism evidence="1 2">
    <name type="scientific">Candidatus Epulonipiscium fishelsonii</name>
    <dbReference type="NCBI Taxonomy" id="77094"/>
    <lineage>
        <taxon>Bacteria</taxon>
        <taxon>Bacillati</taxon>
        <taxon>Bacillota</taxon>
        <taxon>Clostridia</taxon>
        <taxon>Lachnospirales</taxon>
        <taxon>Lachnospiraceae</taxon>
        <taxon>Candidatus Epulonipiscium</taxon>
    </lineage>
</organism>
<keyword evidence="2" id="KW-1185">Reference proteome</keyword>
<dbReference type="Proteomes" id="UP000188637">
    <property type="component" value="Unassembled WGS sequence"/>
</dbReference>
<dbReference type="EMBL" id="LJHD01000128">
    <property type="protein sequence ID" value="ONI43993.1"/>
    <property type="molecule type" value="Genomic_DNA"/>
</dbReference>
<protein>
    <submittedName>
        <fullName evidence="1">Uncharacterized protein</fullName>
    </submittedName>
</protein>
<sequence length="330" mass="39500">MKTLIQELINQYDLNVKKYIYNRGNYYITTFEEQYILRKVNMPEEQIWFISEAINYLRDNGFDKISKLHLTKKKLPYSMTKGQMYILQTYKDGQELDFKEIEDGKEVIRLLANFHKVGIDFKTKYRKSESVEIKDIYENFIKRSKESLTIKKNIVNISQKTPFEVMFLKDYKIYNELQQMAISCIDPQISKEVTKQARVRKTLVHSDYNYHSVTKIGDEYYILGIDNCTYNLQILDLSNILTKIMQKNKWDITLLETLINIYEEIRPIQPQERAILKSVLIFPGKYSGICNKFLQSKRRNNYTMFEVKWTNMLEYQEEQIKAAKYILNEL</sequence>
<comment type="caution">
    <text evidence="1">The sequence shown here is derived from an EMBL/GenBank/DDBJ whole genome shotgun (WGS) entry which is preliminary data.</text>
</comment>
<evidence type="ECO:0000313" key="2">
    <source>
        <dbReference type="Proteomes" id="UP000188637"/>
    </source>
</evidence>
<proteinExistence type="predicted"/>
<reference evidence="1" key="1">
    <citation type="submission" date="2016-08" db="EMBL/GenBank/DDBJ databases">
        <authorList>
            <person name="Ngugi D.K."/>
            <person name="Miyake S."/>
            <person name="Stingl U."/>
        </authorList>
    </citation>
    <scope>NUCLEOTIDE SEQUENCE</scope>
    <source>
        <strain evidence="1">SCG-D08WGA-EpuloA1</strain>
    </source>
</reference>